<dbReference type="GO" id="GO:0098703">
    <property type="term" value="P:calcium ion import across plasma membrane"/>
    <property type="evidence" value="ECO:0007669"/>
    <property type="project" value="InterPro"/>
</dbReference>
<dbReference type="Pfam" id="PF12929">
    <property type="entry name" value="Mid1"/>
    <property type="match status" value="1"/>
</dbReference>
<keyword evidence="4" id="KW-1185">Reference proteome</keyword>
<dbReference type="PANTHER" id="PTHR39142:SF1">
    <property type="entry name" value="AEL197CP"/>
    <property type="match status" value="1"/>
</dbReference>
<dbReference type="PANTHER" id="PTHR39142">
    <property type="entry name" value="MID1P"/>
    <property type="match status" value="1"/>
</dbReference>
<feature type="region of interest" description="Disordered" evidence="1">
    <location>
        <begin position="93"/>
        <end position="117"/>
    </location>
</feature>
<feature type="chain" id="PRO_5034049018" evidence="2">
    <location>
        <begin position="20"/>
        <end position="617"/>
    </location>
</feature>
<protein>
    <submittedName>
        <fullName evidence="3">Uncharacterized protein</fullName>
    </submittedName>
</protein>
<gene>
    <name evidence="3" type="ORF">GOMPHAMPRED_000684</name>
</gene>
<sequence>MSFLSILFALLALGSLSLGAIEVNADSGIITNSEVLANTHKDESYLPEFPSISRSMIGRADTQNTEDLQNNVPATTNSVKPGGQQTYVFPSSALHGAKSTPTPRIPSFTSQSEDMEHSELRKRVEGDVTYYFSLSVCSQPISNSSSEPPPQPSVVISYSNPNADGTGNNAHTPTVVDGYTSFSDETSGDIFIGIRAPEVSGYTGSYTYELVVSIDEYYTNYVDNPTLYFVDTDNSAATFVSGNLAQTYENGSVIESSVQTWHEIGPQFSVYVANEGDPSLNGLGHSYCALKNTTQLGSAKTEQKNLLVETGLTDISGPALQQQFYVSGLQKGNNYLAAMGLESNYTSSGSGQPGGGGTLYNQVAFTTKIDGNCQIIYNLSFCPQINYAVPSNPTRFDLANLTKWYNDQSLSKYQYFQYALDQIACNTSNDSRYSLAVGCSDCNQSYIDWLCTVMSPRCHDYSSQKPYLHARAISQPFLNSTLGNSTSDPQFNATFQNMMAFNSSRNPAIDEEIRPGPYKELLPCGDVCNKLVRSCPAALGFGCPYNPQNYNHSYGYEVMDGNLPQCNYPGMVTGVSEASAIRPSMVWDEDVQDFEDPGTQDALLMQKSMIHPSDNPA</sequence>
<evidence type="ECO:0000313" key="3">
    <source>
        <dbReference type="EMBL" id="CAF9915302.1"/>
    </source>
</evidence>
<dbReference type="OrthoDB" id="5405745at2759"/>
<dbReference type="Proteomes" id="UP000664169">
    <property type="component" value="Unassembled WGS sequence"/>
</dbReference>
<dbReference type="GO" id="GO:0005262">
    <property type="term" value="F:calcium channel activity"/>
    <property type="evidence" value="ECO:0007669"/>
    <property type="project" value="InterPro"/>
</dbReference>
<keyword evidence="2" id="KW-0732">Signal</keyword>
<dbReference type="AlphaFoldDB" id="A0A8H3F3E5"/>
<accession>A0A8H3F3E5</accession>
<organism evidence="3 4">
    <name type="scientific">Gomphillus americanus</name>
    <dbReference type="NCBI Taxonomy" id="1940652"/>
    <lineage>
        <taxon>Eukaryota</taxon>
        <taxon>Fungi</taxon>
        <taxon>Dikarya</taxon>
        <taxon>Ascomycota</taxon>
        <taxon>Pezizomycotina</taxon>
        <taxon>Lecanoromycetes</taxon>
        <taxon>OSLEUM clade</taxon>
        <taxon>Ostropomycetidae</taxon>
        <taxon>Ostropales</taxon>
        <taxon>Graphidaceae</taxon>
        <taxon>Gomphilloideae</taxon>
        <taxon>Gomphillus</taxon>
    </lineage>
</organism>
<name>A0A8H3F3E5_9LECA</name>
<reference evidence="3" key="1">
    <citation type="submission" date="2021-03" db="EMBL/GenBank/DDBJ databases">
        <authorList>
            <person name="Tagirdzhanova G."/>
        </authorList>
    </citation>
    <scope>NUCLEOTIDE SEQUENCE</scope>
</reference>
<evidence type="ECO:0000313" key="4">
    <source>
        <dbReference type="Proteomes" id="UP000664169"/>
    </source>
</evidence>
<evidence type="ECO:0000256" key="1">
    <source>
        <dbReference type="SAM" id="MobiDB-lite"/>
    </source>
</evidence>
<feature type="signal peptide" evidence="2">
    <location>
        <begin position="1"/>
        <end position="19"/>
    </location>
</feature>
<dbReference type="EMBL" id="CAJPDQ010000010">
    <property type="protein sequence ID" value="CAF9915302.1"/>
    <property type="molecule type" value="Genomic_DNA"/>
</dbReference>
<comment type="caution">
    <text evidence="3">The sequence shown here is derived from an EMBL/GenBank/DDBJ whole genome shotgun (WGS) entry which is preliminary data.</text>
</comment>
<proteinExistence type="predicted"/>
<dbReference type="InterPro" id="IPR024338">
    <property type="entry name" value="MID1/Yam8"/>
</dbReference>
<feature type="compositionally biased region" description="Polar residues" evidence="1">
    <location>
        <begin position="99"/>
        <end position="112"/>
    </location>
</feature>
<evidence type="ECO:0000256" key="2">
    <source>
        <dbReference type="SAM" id="SignalP"/>
    </source>
</evidence>